<dbReference type="InterPro" id="IPR013520">
    <property type="entry name" value="Ribonucl_H"/>
</dbReference>
<evidence type="ECO:0000256" key="6">
    <source>
        <dbReference type="ARBA" id="ARBA00022839"/>
    </source>
</evidence>
<dbReference type="AlphaFoldDB" id="A0A916VIP7"/>
<protein>
    <recommendedName>
        <fullName evidence="8">DNA polymerase III polC-type</fullName>
    </recommendedName>
</protein>
<dbReference type="CDD" id="cd06127">
    <property type="entry name" value="DEDDh"/>
    <property type="match status" value="1"/>
</dbReference>
<comment type="caution">
    <text evidence="10">The sequence shown here is derived from an EMBL/GenBank/DDBJ whole genome shotgun (WGS) entry which is preliminary data.</text>
</comment>
<evidence type="ECO:0000256" key="5">
    <source>
        <dbReference type="ARBA" id="ARBA00022801"/>
    </source>
</evidence>
<dbReference type="SUPFAM" id="SSF53098">
    <property type="entry name" value="Ribonuclease H-like"/>
    <property type="match status" value="1"/>
</dbReference>
<dbReference type="RefSeq" id="WP_212779845.1">
    <property type="nucleotide sequence ID" value="NZ_BMAY01000001.1"/>
</dbReference>
<dbReference type="CDD" id="cd09755">
    <property type="entry name" value="Cas2_I-E"/>
    <property type="match status" value="1"/>
</dbReference>
<keyword evidence="5" id="KW-0378">Hydrolase</keyword>
<gene>
    <name evidence="10" type="ORF">LCB40_00090</name>
</gene>
<evidence type="ECO:0000256" key="2">
    <source>
        <dbReference type="ARBA" id="ARBA00022695"/>
    </source>
</evidence>
<dbReference type="SMART" id="SM00479">
    <property type="entry name" value="EXOIII"/>
    <property type="match status" value="1"/>
</dbReference>
<evidence type="ECO:0000256" key="1">
    <source>
        <dbReference type="ARBA" id="ARBA00022679"/>
    </source>
</evidence>
<dbReference type="GO" id="GO:0003887">
    <property type="term" value="F:DNA-directed DNA polymerase activity"/>
    <property type="evidence" value="ECO:0007669"/>
    <property type="project" value="UniProtKB-KW"/>
</dbReference>
<name>A0A916VIP7_9LACO</name>
<dbReference type="InterPro" id="IPR010152">
    <property type="entry name" value="CRISPR-assoc_prot_Cas2_sub"/>
</dbReference>
<dbReference type="GO" id="GO:0006260">
    <property type="term" value="P:DNA replication"/>
    <property type="evidence" value="ECO:0007669"/>
    <property type="project" value="UniProtKB-KW"/>
</dbReference>
<dbReference type="GO" id="GO:0003677">
    <property type="term" value="F:DNA binding"/>
    <property type="evidence" value="ECO:0007669"/>
    <property type="project" value="InterPro"/>
</dbReference>
<dbReference type="InterPro" id="IPR006054">
    <property type="entry name" value="DnaQ"/>
</dbReference>
<evidence type="ECO:0000256" key="3">
    <source>
        <dbReference type="ARBA" id="ARBA00022705"/>
    </source>
</evidence>
<keyword evidence="11" id="KW-1185">Reference proteome</keyword>
<dbReference type="FunFam" id="3.30.420.10:FF:000045">
    <property type="entry name" value="3'-5' exonuclease DinG"/>
    <property type="match status" value="1"/>
</dbReference>
<evidence type="ECO:0000256" key="7">
    <source>
        <dbReference type="ARBA" id="ARBA00022932"/>
    </source>
</evidence>
<reference evidence="10" key="1">
    <citation type="submission" date="2020-08" db="EMBL/GenBank/DDBJ databases">
        <title>Taxonomic study for Lactobacillus species isolated from hardwood bark.</title>
        <authorList>
            <person name="Tohno M."/>
            <person name="Tanizawa Y."/>
        </authorList>
    </citation>
    <scope>NUCLEOTIDE SEQUENCE</scope>
    <source>
        <strain evidence="10">B40</strain>
    </source>
</reference>
<evidence type="ECO:0000313" key="11">
    <source>
        <dbReference type="Proteomes" id="UP000677218"/>
    </source>
</evidence>
<feature type="domain" description="Exonuclease" evidence="9">
    <location>
        <begin position="124"/>
        <end position="288"/>
    </location>
</feature>
<dbReference type="PANTHER" id="PTHR30231:SF4">
    <property type="entry name" value="PROTEIN NEN2"/>
    <property type="match status" value="1"/>
</dbReference>
<keyword evidence="3" id="KW-0235">DNA replication</keyword>
<keyword evidence="7" id="KW-0239">DNA-directed DNA polymerase</keyword>
<sequence length="290" mass="32675">MIVITLSKVPTSLRGDLTKWCQEIQTGVYVGNVNVKIRELLWSRILENIGNGEATIVWNARNEIGYDFKTTRKDHKVVDFDGIPLMMSIQSENLAVPYGFSLAAKRQKARKFTHLAVTGKKRANFVSIDLETTGLYPANSDIISIGAVKSEKRDTFYKLIKIQTSIPDKIVKLTGISNSVLQEKGENLDTVLEEFATFVGEEPLVGYNIAFDSNFLDDAFHKTGRDALKNRFIDLLPIIKKKDIFLANYHLETVLQNYGIENQQPHNALSDARATMALAEKMIDMGYLRI</sequence>
<dbReference type="NCBIfam" id="TIGR00573">
    <property type="entry name" value="dnaq"/>
    <property type="match status" value="1"/>
</dbReference>
<dbReference type="GO" id="GO:0008408">
    <property type="term" value="F:3'-5' exonuclease activity"/>
    <property type="evidence" value="ECO:0007669"/>
    <property type="project" value="TreeGrafter"/>
</dbReference>
<keyword evidence="4" id="KW-0540">Nuclease</keyword>
<evidence type="ECO:0000256" key="4">
    <source>
        <dbReference type="ARBA" id="ARBA00022722"/>
    </source>
</evidence>
<evidence type="ECO:0000259" key="9">
    <source>
        <dbReference type="SMART" id="SM00479"/>
    </source>
</evidence>
<evidence type="ECO:0000256" key="8">
    <source>
        <dbReference type="ARBA" id="ARBA00070925"/>
    </source>
</evidence>
<keyword evidence="2" id="KW-0548">Nucleotidyltransferase</keyword>
<organism evidence="10 11">
    <name type="scientific">Lactobacillus corticis</name>
    <dbReference type="NCBI Taxonomy" id="2201249"/>
    <lineage>
        <taxon>Bacteria</taxon>
        <taxon>Bacillati</taxon>
        <taxon>Bacillota</taxon>
        <taxon>Bacilli</taxon>
        <taxon>Lactobacillales</taxon>
        <taxon>Lactobacillaceae</taxon>
        <taxon>Lactobacillus</taxon>
    </lineage>
</organism>
<dbReference type="PANTHER" id="PTHR30231">
    <property type="entry name" value="DNA POLYMERASE III SUBUNIT EPSILON"/>
    <property type="match status" value="1"/>
</dbReference>
<evidence type="ECO:0000313" key="10">
    <source>
        <dbReference type="EMBL" id="GFZ26129.1"/>
    </source>
</evidence>
<dbReference type="Gene3D" id="3.30.70.240">
    <property type="match status" value="1"/>
</dbReference>
<dbReference type="InterPro" id="IPR012337">
    <property type="entry name" value="RNaseH-like_sf"/>
</dbReference>
<dbReference type="NCBIfam" id="TIGR01873">
    <property type="entry name" value="cas_CT1978"/>
    <property type="match status" value="1"/>
</dbReference>
<dbReference type="EMBL" id="BMAY01000001">
    <property type="protein sequence ID" value="GFZ26129.1"/>
    <property type="molecule type" value="Genomic_DNA"/>
</dbReference>
<dbReference type="Proteomes" id="UP000677218">
    <property type="component" value="Unassembled WGS sequence"/>
</dbReference>
<accession>A0A916VIP7</accession>
<dbReference type="InterPro" id="IPR036397">
    <property type="entry name" value="RNaseH_sf"/>
</dbReference>
<proteinExistence type="predicted"/>
<keyword evidence="6" id="KW-0269">Exonuclease</keyword>
<dbReference type="Pfam" id="PF09707">
    <property type="entry name" value="Cas_Cas2CT1978"/>
    <property type="match status" value="1"/>
</dbReference>
<dbReference type="Gene3D" id="3.30.420.10">
    <property type="entry name" value="Ribonuclease H-like superfamily/Ribonuclease H"/>
    <property type="match status" value="1"/>
</dbReference>
<keyword evidence="1" id="KW-0808">Transferase</keyword>
<dbReference type="Pfam" id="PF00929">
    <property type="entry name" value="RNase_T"/>
    <property type="match status" value="1"/>
</dbReference>